<organism evidence="3 4">
    <name type="scientific">Plectus sambesii</name>
    <dbReference type="NCBI Taxonomy" id="2011161"/>
    <lineage>
        <taxon>Eukaryota</taxon>
        <taxon>Metazoa</taxon>
        <taxon>Ecdysozoa</taxon>
        <taxon>Nematoda</taxon>
        <taxon>Chromadorea</taxon>
        <taxon>Plectida</taxon>
        <taxon>Plectina</taxon>
        <taxon>Plectoidea</taxon>
        <taxon>Plectidae</taxon>
        <taxon>Plectus</taxon>
    </lineage>
</organism>
<sequence>MNSVLSVAVLFGFLALAHARVQSVGARGILMCGDRPLNNTRVKLWDDDTGLDPDDELASVLTDARGSFQLSGYTDEMTDIDPWLKIYHDCDDGVMPCQRKVKFTIPDKYINSGNTVTRWFNAGTMNMELVFPEEERDCSFGF</sequence>
<dbReference type="InterPro" id="IPR038479">
    <property type="entry name" value="Transthyretin-like_sf"/>
</dbReference>
<dbReference type="PANTHER" id="PTHR21700">
    <property type="entry name" value="TRANSTHYRETIN-LIKE FAMILY PROTEIN-RELATED"/>
    <property type="match status" value="1"/>
</dbReference>
<evidence type="ECO:0000256" key="2">
    <source>
        <dbReference type="SAM" id="SignalP"/>
    </source>
</evidence>
<dbReference type="GO" id="GO:0009986">
    <property type="term" value="C:cell surface"/>
    <property type="evidence" value="ECO:0007669"/>
    <property type="project" value="InterPro"/>
</dbReference>
<name>A0A914WSH8_9BILA</name>
<dbReference type="InterPro" id="IPR001534">
    <property type="entry name" value="Transthyretin-like"/>
</dbReference>
<accession>A0A914WSH8</accession>
<proteinExistence type="inferred from homology"/>
<comment type="similarity">
    <text evidence="1">Belongs to the nematode transthyretin-like family.</text>
</comment>
<dbReference type="Proteomes" id="UP000887566">
    <property type="component" value="Unplaced"/>
</dbReference>
<dbReference type="Pfam" id="PF01060">
    <property type="entry name" value="TTR-52"/>
    <property type="match status" value="1"/>
</dbReference>
<keyword evidence="2" id="KW-0732">Signal</keyword>
<feature type="signal peptide" evidence="2">
    <location>
        <begin position="1"/>
        <end position="19"/>
    </location>
</feature>
<dbReference type="WBParaSite" id="PSAMB.scaffold4725size13732.g25047.t1">
    <property type="protein sequence ID" value="PSAMB.scaffold4725size13732.g25047.t1"/>
    <property type="gene ID" value="PSAMB.scaffold4725size13732.g25047"/>
</dbReference>
<keyword evidence="3" id="KW-1185">Reference proteome</keyword>
<dbReference type="AlphaFoldDB" id="A0A914WSH8"/>
<evidence type="ECO:0000313" key="3">
    <source>
        <dbReference type="Proteomes" id="UP000887566"/>
    </source>
</evidence>
<reference evidence="4" key="1">
    <citation type="submission" date="2022-11" db="UniProtKB">
        <authorList>
            <consortium name="WormBaseParasite"/>
        </authorList>
    </citation>
    <scope>IDENTIFICATION</scope>
</reference>
<evidence type="ECO:0000313" key="4">
    <source>
        <dbReference type="WBParaSite" id="PSAMB.scaffold4725size13732.g25047.t1"/>
    </source>
</evidence>
<evidence type="ECO:0000256" key="1">
    <source>
        <dbReference type="ARBA" id="ARBA00010112"/>
    </source>
</evidence>
<feature type="chain" id="PRO_5037587047" evidence="2">
    <location>
        <begin position="20"/>
        <end position="142"/>
    </location>
</feature>
<dbReference type="Gene3D" id="2.60.40.3330">
    <property type="match status" value="1"/>
</dbReference>
<protein>
    <submittedName>
        <fullName evidence="4">Transthyretin-like protein 5</fullName>
    </submittedName>
</protein>